<evidence type="ECO:0000313" key="5">
    <source>
        <dbReference type="Proteomes" id="UP001451571"/>
    </source>
</evidence>
<dbReference type="SUPFAM" id="SSF46689">
    <property type="entry name" value="Homeodomain-like"/>
    <property type="match status" value="1"/>
</dbReference>
<name>A0ABZ3F218_9FIRM</name>
<evidence type="ECO:0000313" key="4">
    <source>
        <dbReference type="EMBL" id="XAH75509.1"/>
    </source>
</evidence>
<dbReference type="Pfam" id="PF00440">
    <property type="entry name" value="TetR_N"/>
    <property type="match status" value="1"/>
</dbReference>
<feature type="DNA-binding region" description="H-T-H motif" evidence="2">
    <location>
        <begin position="35"/>
        <end position="54"/>
    </location>
</feature>
<protein>
    <submittedName>
        <fullName evidence="4">TetR/AcrR family transcriptional regulator</fullName>
    </submittedName>
</protein>
<dbReference type="PROSITE" id="PS50977">
    <property type="entry name" value="HTH_TETR_2"/>
    <property type="match status" value="1"/>
</dbReference>
<dbReference type="PANTHER" id="PTHR43479">
    <property type="entry name" value="ACREF/ENVCD OPERON REPRESSOR-RELATED"/>
    <property type="match status" value="1"/>
</dbReference>
<reference evidence="4 5" key="1">
    <citation type="submission" date="2024-02" db="EMBL/GenBank/DDBJ databases">
        <title>Bacterial strain from lacustrine sediment.</title>
        <authorList>
            <person name="Petit C."/>
            <person name="Fadhlaoui K."/>
        </authorList>
    </citation>
    <scope>NUCLEOTIDE SEQUENCE [LARGE SCALE GENOMIC DNA]</scope>
    <source>
        <strain evidence="4 5">IPX-CK</strain>
    </source>
</reference>
<accession>A0ABZ3F218</accession>
<keyword evidence="5" id="KW-1185">Reference proteome</keyword>
<dbReference type="Gene3D" id="1.10.357.10">
    <property type="entry name" value="Tetracycline Repressor, domain 2"/>
    <property type="match status" value="1"/>
</dbReference>
<proteinExistence type="predicted"/>
<evidence type="ECO:0000256" key="2">
    <source>
        <dbReference type="PROSITE-ProRule" id="PRU00335"/>
    </source>
</evidence>
<gene>
    <name evidence="4" type="ORF">V6984_07050</name>
</gene>
<evidence type="ECO:0000256" key="1">
    <source>
        <dbReference type="ARBA" id="ARBA00023125"/>
    </source>
</evidence>
<dbReference type="EMBL" id="CP146256">
    <property type="protein sequence ID" value="XAH75509.1"/>
    <property type="molecule type" value="Genomic_DNA"/>
</dbReference>
<dbReference type="PRINTS" id="PR00455">
    <property type="entry name" value="HTHTETR"/>
</dbReference>
<dbReference type="RefSeq" id="WP_342759075.1">
    <property type="nucleotide sequence ID" value="NZ_CP146256.1"/>
</dbReference>
<evidence type="ECO:0000259" key="3">
    <source>
        <dbReference type="PROSITE" id="PS50977"/>
    </source>
</evidence>
<feature type="domain" description="HTH tetR-type" evidence="3">
    <location>
        <begin position="12"/>
        <end position="72"/>
    </location>
</feature>
<dbReference type="InterPro" id="IPR050624">
    <property type="entry name" value="HTH-type_Tx_Regulator"/>
</dbReference>
<dbReference type="InterPro" id="IPR009057">
    <property type="entry name" value="Homeodomain-like_sf"/>
</dbReference>
<organism evidence="4 5">
    <name type="scientific">Kineothrix sedimenti</name>
    <dbReference type="NCBI Taxonomy" id="3123317"/>
    <lineage>
        <taxon>Bacteria</taxon>
        <taxon>Bacillati</taxon>
        <taxon>Bacillota</taxon>
        <taxon>Clostridia</taxon>
        <taxon>Lachnospirales</taxon>
        <taxon>Lachnospiraceae</taxon>
        <taxon>Kineothrix</taxon>
    </lineage>
</organism>
<dbReference type="PANTHER" id="PTHR43479:SF11">
    <property type="entry name" value="ACREF_ENVCD OPERON REPRESSOR-RELATED"/>
    <property type="match status" value="1"/>
</dbReference>
<dbReference type="InterPro" id="IPR001647">
    <property type="entry name" value="HTH_TetR"/>
</dbReference>
<keyword evidence="1 2" id="KW-0238">DNA-binding</keyword>
<dbReference type="Proteomes" id="UP001451571">
    <property type="component" value="Chromosome"/>
</dbReference>
<sequence length="202" mass="22782">MGIKERRDIEKAEMKKKIKGAAIELIEQEGYEKLSIRKIAAKIEYSPTTIYLYYKDKAEIISDMSYDLYHKVESNAAAIINGNAALSIDQRIRSLLNVFVMSLCSEPEMAKAIMYSGTNAIFANESRNDKPSNSGIDMLDNFFADGIAQRVLKPNIANTSWMIISALLGFVMCAIENQLYKLEDFDRLVSDFIEILMGGIRL</sequence>